<evidence type="ECO:0000256" key="1">
    <source>
        <dbReference type="ARBA" id="ARBA00022598"/>
    </source>
</evidence>
<evidence type="ECO:0000259" key="5">
    <source>
        <dbReference type="PROSITE" id="PS50862"/>
    </source>
</evidence>
<dbReference type="PROSITE" id="PS50862">
    <property type="entry name" value="AA_TRNA_LIGASE_II"/>
    <property type="match status" value="1"/>
</dbReference>
<gene>
    <name evidence="6" type="ORF">GBAR_LOCUS6258</name>
</gene>
<dbReference type="Pfam" id="PF00152">
    <property type="entry name" value="tRNA-synt_2"/>
    <property type="match status" value="1"/>
</dbReference>
<dbReference type="SUPFAM" id="SSF55681">
    <property type="entry name" value="Class II aaRS and biotin synthetases"/>
    <property type="match status" value="1"/>
</dbReference>
<evidence type="ECO:0000313" key="6">
    <source>
        <dbReference type="EMBL" id="CAI8009272.1"/>
    </source>
</evidence>
<evidence type="ECO:0000256" key="3">
    <source>
        <dbReference type="ARBA" id="ARBA00022840"/>
    </source>
</evidence>
<feature type="region of interest" description="Disordered" evidence="4">
    <location>
        <begin position="111"/>
        <end position="136"/>
    </location>
</feature>
<protein>
    <submittedName>
        <fullName evidence="6">Lysine--tRNA ligase</fullName>
    </submittedName>
</protein>
<name>A0AA35RFM9_GEOBA</name>
<dbReference type="InterPro" id="IPR045864">
    <property type="entry name" value="aa-tRNA-synth_II/BPL/LPL"/>
</dbReference>
<dbReference type="GO" id="GO:0005829">
    <property type="term" value="C:cytosol"/>
    <property type="evidence" value="ECO:0007669"/>
    <property type="project" value="TreeGrafter"/>
</dbReference>
<dbReference type="GO" id="GO:0006430">
    <property type="term" value="P:lysyl-tRNA aminoacylation"/>
    <property type="evidence" value="ECO:0007669"/>
    <property type="project" value="TreeGrafter"/>
</dbReference>
<dbReference type="EMBL" id="CASHTH010000934">
    <property type="protein sequence ID" value="CAI8009272.1"/>
    <property type="molecule type" value="Genomic_DNA"/>
</dbReference>
<dbReference type="GO" id="GO:0017101">
    <property type="term" value="C:aminoacyl-tRNA synthetase multienzyme complex"/>
    <property type="evidence" value="ECO:0007669"/>
    <property type="project" value="TreeGrafter"/>
</dbReference>
<comment type="caution">
    <text evidence="6">The sequence shown here is derived from an EMBL/GenBank/DDBJ whole genome shotgun (WGS) entry which is preliminary data.</text>
</comment>
<dbReference type="PANTHER" id="PTHR42918:SF9">
    <property type="entry name" value="LYSINE--TRNA LIGASE"/>
    <property type="match status" value="1"/>
</dbReference>
<dbReference type="GO" id="GO:0005739">
    <property type="term" value="C:mitochondrion"/>
    <property type="evidence" value="ECO:0007669"/>
    <property type="project" value="TreeGrafter"/>
</dbReference>
<keyword evidence="7" id="KW-1185">Reference proteome</keyword>
<keyword evidence="2" id="KW-0547">Nucleotide-binding</keyword>
<dbReference type="Gene3D" id="3.30.930.10">
    <property type="entry name" value="Bira Bifunctional Protein, Domain 2"/>
    <property type="match status" value="1"/>
</dbReference>
<dbReference type="GO" id="GO:0004824">
    <property type="term" value="F:lysine-tRNA ligase activity"/>
    <property type="evidence" value="ECO:0007669"/>
    <property type="project" value="TreeGrafter"/>
</dbReference>
<accession>A0AA35RFM9</accession>
<dbReference type="Proteomes" id="UP001174909">
    <property type="component" value="Unassembled WGS sequence"/>
</dbReference>
<evidence type="ECO:0000256" key="2">
    <source>
        <dbReference type="ARBA" id="ARBA00022741"/>
    </source>
</evidence>
<feature type="domain" description="Aminoacyl-transfer RNA synthetases class-II family profile" evidence="5">
    <location>
        <begin position="1"/>
        <end position="113"/>
    </location>
</feature>
<organism evidence="6 7">
    <name type="scientific">Geodia barretti</name>
    <name type="common">Barrett's horny sponge</name>
    <dbReference type="NCBI Taxonomy" id="519541"/>
    <lineage>
        <taxon>Eukaryota</taxon>
        <taxon>Metazoa</taxon>
        <taxon>Porifera</taxon>
        <taxon>Demospongiae</taxon>
        <taxon>Heteroscleromorpha</taxon>
        <taxon>Tetractinellida</taxon>
        <taxon>Astrophorina</taxon>
        <taxon>Geodiidae</taxon>
        <taxon>Geodia</taxon>
    </lineage>
</organism>
<dbReference type="GO" id="GO:0000049">
    <property type="term" value="F:tRNA binding"/>
    <property type="evidence" value="ECO:0007669"/>
    <property type="project" value="TreeGrafter"/>
</dbReference>
<dbReference type="InterPro" id="IPR006195">
    <property type="entry name" value="aa-tRNA-synth_II"/>
</dbReference>
<keyword evidence="3" id="KW-0067">ATP-binding</keyword>
<evidence type="ECO:0000313" key="7">
    <source>
        <dbReference type="Proteomes" id="UP001174909"/>
    </source>
</evidence>
<dbReference type="PANTHER" id="PTHR42918">
    <property type="entry name" value="LYSYL-TRNA SYNTHETASE"/>
    <property type="match status" value="1"/>
</dbReference>
<dbReference type="GO" id="GO:0005524">
    <property type="term" value="F:ATP binding"/>
    <property type="evidence" value="ECO:0007669"/>
    <property type="project" value="InterPro"/>
</dbReference>
<dbReference type="AlphaFoldDB" id="A0AA35RFM9"/>
<evidence type="ECO:0000256" key="4">
    <source>
        <dbReference type="SAM" id="MobiDB-lite"/>
    </source>
</evidence>
<feature type="compositionally biased region" description="Low complexity" evidence="4">
    <location>
        <begin position="119"/>
        <end position="128"/>
    </location>
</feature>
<proteinExistence type="predicted"/>
<dbReference type="InterPro" id="IPR004364">
    <property type="entry name" value="Aa-tRNA-synt_II"/>
</dbReference>
<sequence length="136" mass="15051">MDHPEIMSPLSKWHRSIPGLTERFELFACQKEIVNAYTELNDPVVQRERFAQQTQEKAKGDDEAQPVDENFCTALEYGLPPTGGWGLGIDRLTMFLTDSANIKEVLFFPAMKPDDGSSKPDSAAAAAVPQPPPCKD</sequence>
<keyword evidence="1 6" id="KW-0436">Ligase</keyword>
<reference evidence="6" key="1">
    <citation type="submission" date="2023-03" db="EMBL/GenBank/DDBJ databases">
        <authorList>
            <person name="Steffen K."/>
            <person name="Cardenas P."/>
        </authorList>
    </citation>
    <scope>NUCLEOTIDE SEQUENCE</scope>
</reference>